<dbReference type="Pfam" id="PF11695">
    <property type="entry name" value="DUF3291"/>
    <property type="match status" value="1"/>
</dbReference>
<organism evidence="3 4">
    <name type="scientific">Streptomyces seoulensis</name>
    <dbReference type="NCBI Taxonomy" id="73044"/>
    <lineage>
        <taxon>Bacteria</taxon>
        <taxon>Bacillati</taxon>
        <taxon>Actinomycetota</taxon>
        <taxon>Actinomycetes</taxon>
        <taxon>Kitasatosporales</taxon>
        <taxon>Streptomycetaceae</taxon>
        <taxon>Streptomyces</taxon>
    </lineage>
</organism>
<evidence type="ECO:0000313" key="4">
    <source>
        <dbReference type="Proteomes" id="UP000292547"/>
    </source>
</evidence>
<dbReference type="AlphaFoldDB" id="A0A4P6U269"/>
<proteinExistence type="predicted"/>
<name>A0A4P6U269_STRSO</name>
<dbReference type="EMBL" id="CP032229">
    <property type="protein sequence ID" value="QBJ93292.1"/>
    <property type="molecule type" value="Genomic_DNA"/>
</dbReference>
<evidence type="ECO:0000259" key="2">
    <source>
        <dbReference type="Pfam" id="PF11695"/>
    </source>
</evidence>
<sequence>MGPRVIRRSPYVVSVCVAADWGAWGEFAVPARYDKGRTAQTTALATTLSLWTGLRPAFDAVCTGLHRGALDRRDDWFERTVHPNYVFWWLPEGVTPAWQDGVSRLEHLHAHGPAPHAFTYPHAFAPDGAPLTVSQWRSPGPEHRGSRRSPR</sequence>
<reference evidence="3 4" key="1">
    <citation type="submission" date="2018-08" db="EMBL/GenBank/DDBJ databases">
        <title>The complete genome sequence of Streptomyces seoulensis, a pioneer strain for nickel superoxide dismutase discovery.</title>
        <authorList>
            <person name="Shin J."/>
            <person name="Lee J.-S."/>
            <person name="Lee E.-J."/>
            <person name="Youn H.-D."/>
        </authorList>
    </citation>
    <scope>NUCLEOTIDE SEQUENCE [LARGE SCALE GENOMIC DNA]</scope>
    <source>
        <strain evidence="3 4">KCTC 9819</strain>
    </source>
</reference>
<feature type="region of interest" description="Disordered" evidence="1">
    <location>
        <begin position="131"/>
        <end position="151"/>
    </location>
</feature>
<dbReference type="OrthoDB" id="2376237at2"/>
<dbReference type="STRING" id="73044.GCA_000725795_03228"/>
<dbReference type="KEGG" id="sseo:D0Z67_25410"/>
<accession>A0A4P6U269</accession>
<dbReference type="Proteomes" id="UP000292547">
    <property type="component" value="Chromosome"/>
</dbReference>
<keyword evidence="4" id="KW-1185">Reference proteome</keyword>
<gene>
    <name evidence="3" type="ORF">D0Z67_25410</name>
</gene>
<protein>
    <submittedName>
        <fullName evidence="3">DUF3291 domain-containing protein</fullName>
    </submittedName>
</protein>
<dbReference type="InterPro" id="IPR021708">
    <property type="entry name" value="DUF3291"/>
</dbReference>
<evidence type="ECO:0000313" key="3">
    <source>
        <dbReference type="EMBL" id="QBJ93292.1"/>
    </source>
</evidence>
<evidence type="ECO:0000256" key="1">
    <source>
        <dbReference type="SAM" id="MobiDB-lite"/>
    </source>
</evidence>
<feature type="domain" description="DUF3291" evidence="2">
    <location>
        <begin position="38"/>
        <end position="121"/>
    </location>
</feature>